<dbReference type="SUPFAM" id="SSF47095">
    <property type="entry name" value="HMG-box"/>
    <property type="match status" value="2"/>
</dbReference>
<dbReference type="OrthoDB" id="1919336at2759"/>
<dbReference type="PROSITE" id="PS50118">
    <property type="entry name" value="HMG_BOX_2"/>
    <property type="match status" value="1"/>
</dbReference>
<evidence type="ECO:0000313" key="7">
    <source>
        <dbReference type="Proteomes" id="UP000230605"/>
    </source>
</evidence>
<gene>
    <name evidence="5" type="ORF">CB0940_00886</name>
    <name evidence="6" type="ORF">RHO25_000920</name>
</gene>
<evidence type="ECO:0000256" key="3">
    <source>
        <dbReference type="SAM" id="MobiDB-lite"/>
    </source>
</evidence>
<name>A0A2G5IAU6_CERBT</name>
<dbReference type="InterPro" id="IPR050342">
    <property type="entry name" value="HMGB"/>
</dbReference>
<dbReference type="Proteomes" id="UP001302367">
    <property type="component" value="Chromosome 1"/>
</dbReference>
<feature type="domain" description="HMG box" evidence="4">
    <location>
        <begin position="238"/>
        <end position="304"/>
    </location>
</feature>
<dbReference type="SMART" id="SM00398">
    <property type="entry name" value="HMG"/>
    <property type="match status" value="2"/>
</dbReference>
<dbReference type="Gene3D" id="1.10.30.10">
    <property type="entry name" value="High mobility group box domain"/>
    <property type="match status" value="2"/>
</dbReference>
<dbReference type="GO" id="GO:0005634">
    <property type="term" value="C:nucleus"/>
    <property type="evidence" value="ECO:0007669"/>
    <property type="project" value="UniProtKB-UniRule"/>
</dbReference>
<feature type="DNA-binding region" description="HMG box" evidence="2">
    <location>
        <begin position="238"/>
        <end position="304"/>
    </location>
</feature>
<dbReference type="InterPro" id="IPR009071">
    <property type="entry name" value="HMG_box_dom"/>
</dbReference>
<dbReference type="Proteomes" id="UP000230605">
    <property type="component" value="Chromosome 1"/>
</dbReference>
<keyword evidence="8" id="KW-1185">Reference proteome</keyword>
<dbReference type="EMBL" id="CP134184">
    <property type="protein sequence ID" value="WPA96314.1"/>
    <property type="molecule type" value="Genomic_DNA"/>
</dbReference>
<protein>
    <recommendedName>
        <fullName evidence="4">HMG box domain-containing protein</fullName>
    </recommendedName>
</protein>
<sequence length="321" mass="36143">MLTRVALRFSARSRLPNVLPRCNRAVPSPLVLPIRTYATPGRPKSVVGEPSRPVKRAVKKAASKPRDGTSAAEKKVAAKKRKPAAKRAVTPEEAAQKAVREAARKEKATERKAAVKKRTKLQDLKATALPDAPKKTAFPSAYLAYWAEAVKERKANQGVKERVKEAATEWKQKSAADIEHYNHLARTANEAAAAEYKRWISSHSPNEIRLANLARAQLRRQYPTQKGKWAELSDERRPKRPTTAYLNFGIDRQSSGDFANIKVTERSKLISQEWKALSQNEKDKYQRLFEQDRQRYEEEQIQVYGQATPRRSKPAVAAAAA</sequence>
<evidence type="ECO:0000259" key="4">
    <source>
        <dbReference type="PROSITE" id="PS50118"/>
    </source>
</evidence>
<reference evidence="6 8" key="2">
    <citation type="submission" date="2023-09" db="EMBL/GenBank/DDBJ databases">
        <title>Complete-Gapless Cercospora beticola genome.</title>
        <authorList>
            <person name="Wyatt N.A."/>
            <person name="Spanner R.E."/>
            <person name="Bolton M.D."/>
        </authorList>
    </citation>
    <scope>NUCLEOTIDE SEQUENCE [LARGE SCALE GENOMIC DNA]</scope>
    <source>
        <strain evidence="6">Cb09-40</strain>
    </source>
</reference>
<dbReference type="EMBL" id="LKMD01000100">
    <property type="protein sequence ID" value="PIB01664.1"/>
    <property type="molecule type" value="Genomic_DNA"/>
</dbReference>
<evidence type="ECO:0000256" key="2">
    <source>
        <dbReference type="PROSITE-ProRule" id="PRU00267"/>
    </source>
</evidence>
<accession>A0A2G5IAU6</accession>
<evidence type="ECO:0000313" key="8">
    <source>
        <dbReference type="Proteomes" id="UP001302367"/>
    </source>
</evidence>
<feature type="region of interest" description="Disordered" evidence="3">
    <location>
        <begin position="38"/>
        <end position="96"/>
    </location>
</feature>
<evidence type="ECO:0000256" key="1">
    <source>
        <dbReference type="ARBA" id="ARBA00023125"/>
    </source>
</evidence>
<proteinExistence type="predicted"/>
<dbReference type="InterPro" id="IPR036910">
    <property type="entry name" value="HMG_box_dom_sf"/>
</dbReference>
<dbReference type="AlphaFoldDB" id="A0A2G5IAU6"/>
<dbReference type="CDD" id="cd00084">
    <property type="entry name" value="HMG-box_SF"/>
    <property type="match status" value="1"/>
</dbReference>
<feature type="compositionally biased region" description="Basic residues" evidence="3">
    <location>
        <begin position="53"/>
        <end position="63"/>
    </location>
</feature>
<keyword evidence="2" id="KW-0539">Nucleus</keyword>
<organism evidence="5 7">
    <name type="scientific">Cercospora beticola</name>
    <name type="common">Sugarbeet leaf spot fungus</name>
    <dbReference type="NCBI Taxonomy" id="122368"/>
    <lineage>
        <taxon>Eukaryota</taxon>
        <taxon>Fungi</taxon>
        <taxon>Dikarya</taxon>
        <taxon>Ascomycota</taxon>
        <taxon>Pezizomycotina</taxon>
        <taxon>Dothideomycetes</taxon>
        <taxon>Dothideomycetidae</taxon>
        <taxon>Mycosphaerellales</taxon>
        <taxon>Mycosphaerellaceae</taxon>
        <taxon>Cercospora</taxon>
    </lineage>
</organism>
<reference evidence="5 7" key="1">
    <citation type="submission" date="2015-10" db="EMBL/GenBank/DDBJ databases">
        <title>The cercosporin biosynthetic gene cluster was horizontally transferred to several fungal lineages and shown to be expanded in Cercospora beticola based on microsynteny with recipient genomes.</title>
        <authorList>
            <person name="De Jonge R."/>
            <person name="Ebert M.K."/>
            <person name="Suttle J.C."/>
            <person name="Jurick Ii W.M."/>
            <person name="Secor G.A."/>
            <person name="Thomma B.P."/>
            <person name="Van De Peer Y."/>
            <person name="Bolton M.D."/>
        </authorList>
    </citation>
    <scope>NUCLEOTIDE SEQUENCE [LARGE SCALE GENOMIC DNA]</scope>
    <source>
        <strain evidence="5 7">09-40</strain>
    </source>
</reference>
<dbReference type="Pfam" id="PF00505">
    <property type="entry name" value="HMG_box"/>
    <property type="match status" value="1"/>
</dbReference>
<evidence type="ECO:0000313" key="6">
    <source>
        <dbReference type="EMBL" id="WPA96314.1"/>
    </source>
</evidence>
<evidence type="ECO:0000313" key="5">
    <source>
        <dbReference type="EMBL" id="PIB01664.1"/>
    </source>
</evidence>
<dbReference type="PANTHER" id="PTHR48112">
    <property type="entry name" value="HIGH MOBILITY GROUP PROTEIN DSP1"/>
    <property type="match status" value="1"/>
</dbReference>
<feature type="compositionally biased region" description="Basic and acidic residues" evidence="3">
    <location>
        <begin position="64"/>
        <end position="76"/>
    </location>
</feature>
<dbReference type="GO" id="GO:0003677">
    <property type="term" value="F:DNA binding"/>
    <property type="evidence" value="ECO:0007669"/>
    <property type="project" value="UniProtKB-UniRule"/>
</dbReference>
<keyword evidence="1 2" id="KW-0238">DNA-binding</keyword>